<comment type="caution">
    <text evidence="3">The sequence shown here is derived from an EMBL/GenBank/DDBJ whole genome shotgun (WGS) entry which is preliminary data.</text>
</comment>
<evidence type="ECO:0000313" key="4">
    <source>
        <dbReference type="Proteomes" id="UP001500556"/>
    </source>
</evidence>
<sequence length="149" mass="14373">MNRLVTTIVGLGAVAALAACSGGSGGSADTTVQASRPASSSNAPSGSGSSSSSAGAAAELPDGFPLPDGAKAQGDAVQSDTLTIADYTVPDGKKAYDGLVTALPGAGWAVSAKSWSDSLGSGTITASGNGTEVKLLVLDKDLSLSIKKS</sequence>
<keyword evidence="2" id="KW-0732">Signal</keyword>
<keyword evidence="4" id="KW-1185">Reference proteome</keyword>
<gene>
    <name evidence="3" type="ORF">GCM10025782_35060</name>
</gene>
<accession>A0ABP8YLY3</accession>
<feature type="chain" id="PRO_5047437109" evidence="2">
    <location>
        <begin position="19"/>
        <end position="149"/>
    </location>
</feature>
<evidence type="ECO:0000313" key="3">
    <source>
        <dbReference type="EMBL" id="GAA4732725.1"/>
    </source>
</evidence>
<feature type="region of interest" description="Disordered" evidence="1">
    <location>
        <begin position="22"/>
        <end position="75"/>
    </location>
</feature>
<evidence type="ECO:0000256" key="1">
    <source>
        <dbReference type="SAM" id="MobiDB-lite"/>
    </source>
</evidence>
<organism evidence="3 4">
    <name type="scientific">Pedococcus ginsenosidimutans</name>
    <dbReference type="NCBI Taxonomy" id="490570"/>
    <lineage>
        <taxon>Bacteria</taxon>
        <taxon>Bacillati</taxon>
        <taxon>Actinomycetota</taxon>
        <taxon>Actinomycetes</taxon>
        <taxon>Micrococcales</taxon>
        <taxon>Intrasporangiaceae</taxon>
        <taxon>Pedococcus</taxon>
    </lineage>
</organism>
<evidence type="ECO:0000256" key="2">
    <source>
        <dbReference type="SAM" id="SignalP"/>
    </source>
</evidence>
<dbReference type="Proteomes" id="UP001500556">
    <property type="component" value="Unassembled WGS sequence"/>
</dbReference>
<name>A0ABP8YLY3_9MICO</name>
<proteinExistence type="predicted"/>
<protein>
    <submittedName>
        <fullName evidence="3">Uncharacterized protein</fullName>
    </submittedName>
</protein>
<dbReference type="RefSeq" id="WP_345505160.1">
    <property type="nucleotide sequence ID" value="NZ_BAABLO010000013.1"/>
</dbReference>
<reference evidence="4" key="1">
    <citation type="journal article" date="2019" name="Int. J. Syst. Evol. Microbiol.">
        <title>The Global Catalogue of Microorganisms (GCM) 10K type strain sequencing project: providing services to taxonomists for standard genome sequencing and annotation.</title>
        <authorList>
            <consortium name="The Broad Institute Genomics Platform"/>
            <consortium name="The Broad Institute Genome Sequencing Center for Infectious Disease"/>
            <person name="Wu L."/>
            <person name="Ma J."/>
        </authorList>
    </citation>
    <scope>NUCLEOTIDE SEQUENCE [LARGE SCALE GENOMIC DNA]</scope>
    <source>
        <strain evidence="4">JCM 18961</strain>
    </source>
</reference>
<feature type="signal peptide" evidence="2">
    <location>
        <begin position="1"/>
        <end position="18"/>
    </location>
</feature>
<dbReference type="EMBL" id="BAABLO010000013">
    <property type="protein sequence ID" value="GAA4732725.1"/>
    <property type="molecule type" value="Genomic_DNA"/>
</dbReference>
<dbReference type="PROSITE" id="PS51257">
    <property type="entry name" value="PROKAR_LIPOPROTEIN"/>
    <property type="match status" value="1"/>
</dbReference>
<feature type="compositionally biased region" description="Low complexity" evidence="1">
    <location>
        <begin position="34"/>
        <end position="58"/>
    </location>
</feature>